<dbReference type="Pfam" id="PF13469">
    <property type="entry name" value="Sulfotransfer_3"/>
    <property type="match status" value="1"/>
</dbReference>
<organism evidence="2 3">
    <name type="scientific">Thiorhodovibrio winogradskyi</name>
    <dbReference type="NCBI Taxonomy" id="77007"/>
    <lineage>
        <taxon>Bacteria</taxon>
        <taxon>Pseudomonadati</taxon>
        <taxon>Pseudomonadota</taxon>
        <taxon>Gammaproteobacteria</taxon>
        <taxon>Chromatiales</taxon>
        <taxon>Chromatiaceae</taxon>
        <taxon>Thiorhodovibrio</taxon>
    </lineage>
</organism>
<dbReference type="InterPro" id="IPR027417">
    <property type="entry name" value="P-loop_NTPase"/>
</dbReference>
<sequence>MLKLFFLTAKRFASLAIQSFGRHPAIDGGSAWLRLRRRLVMIGFLPFLALVLAIHWLGFLLDEIFFRGYRKIPIREPLFVLGVPRSGTTNLHRVLARDAQFTTFSTWESLFALSVSARKFWLGLARLDRSLGGYLARALGWLEQHGFAAMDDVHPMTLNAPEEDYFALLPILSCFILVLPFPFHERLWDMGQFDRRIPVDEQQAILAYYRRCLQKHLYVHGPDKRLLSKNAAFAPLAGGLSRTFTDARFLICLREPERTLPSQLSSIGSGLAFFGTPARSPWVRDQFIEQLRFYYLNLAAQLGSTPPERCVWVSMKALRETLDSTLSDAYRQLGLPLSDGFAAILAQESEASRHYRSGHNYALAHFGLDAAELARAFADVRANPHLAAVLPPPATDAVPC</sequence>
<keyword evidence="1" id="KW-0472">Membrane</keyword>
<feature type="transmembrane region" description="Helical" evidence="1">
    <location>
        <begin position="39"/>
        <end position="61"/>
    </location>
</feature>
<name>A0ABZ0S7B1_9GAMM</name>
<dbReference type="PANTHER" id="PTHR36451">
    <property type="entry name" value="PAPS-DEPENDENT SULFOTRANSFERASE STF3"/>
    <property type="match status" value="1"/>
</dbReference>
<dbReference type="InterPro" id="IPR052736">
    <property type="entry name" value="Stf3_sulfotransferase"/>
</dbReference>
<accession>A0ABZ0S7B1</accession>
<evidence type="ECO:0000313" key="2">
    <source>
        <dbReference type="EMBL" id="WPL16866.1"/>
    </source>
</evidence>
<gene>
    <name evidence="2" type="ORF">Thiowin_01842</name>
</gene>
<keyword evidence="1" id="KW-0812">Transmembrane</keyword>
<keyword evidence="3" id="KW-1185">Reference proteome</keyword>
<dbReference type="Proteomes" id="UP001432180">
    <property type="component" value="Chromosome"/>
</dbReference>
<evidence type="ECO:0008006" key="4">
    <source>
        <dbReference type="Google" id="ProtNLM"/>
    </source>
</evidence>
<proteinExistence type="predicted"/>
<keyword evidence="1" id="KW-1133">Transmembrane helix</keyword>
<evidence type="ECO:0000313" key="3">
    <source>
        <dbReference type="Proteomes" id="UP001432180"/>
    </source>
</evidence>
<dbReference type="EMBL" id="CP121472">
    <property type="protein sequence ID" value="WPL16866.1"/>
    <property type="molecule type" value="Genomic_DNA"/>
</dbReference>
<feature type="transmembrane region" description="Helical" evidence="1">
    <location>
        <begin position="165"/>
        <end position="183"/>
    </location>
</feature>
<evidence type="ECO:0000256" key="1">
    <source>
        <dbReference type="SAM" id="Phobius"/>
    </source>
</evidence>
<protein>
    <recommendedName>
        <fullName evidence="4">Sulfotransferase</fullName>
    </recommendedName>
</protein>
<dbReference type="SUPFAM" id="SSF52540">
    <property type="entry name" value="P-loop containing nucleoside triphosphate hydrolases"/>
    <property type="match status" value="1"/>
</dbReference>
<reference evidence="2 3" key="1">
    <citation type="journal article" date="2023" name="Microorganisms">
        <title>Thiorhodovibrio frisius and Trv. litoralis spp. nov., Two Novel Members from a Clade of Fastidious Purple Sulfur Bacteria That Exhibit Unique Red-Shifted Light-Harvesting Capabilities.</title>
        <authorList>
            <person name="Methner A."/>
            <person name="Kuzyk S.B."/>
            <person name="Petersen J."/>
            <person name="Bauer S."/>
            <person name="Brinkmann H."/>
            <person name="Sichau K."/>
            <person name="Wanner G."/>
            <person name="Wolf J."/>
            <person name="Neumann-Schaal M."/>
            <person name="Henke P."/>
            <person name="Tank M."/>
            <person name="Sproer C."/>
            <person name="Bunk B."/>
            <person name="Overmann J."/>
        </authorList>
    </citation>
    <scope>NUCLEOTIDE SEQUENCE [LARGE SCALE GENOMIC DNA]</scope>
    <source>
        <strain evidence="2 3">DSM 6702</strain>
    </source>
</reference>
<dbReference type="PANTHER" id="PTHR36451:SF1">
    <property type="entry name" value="OMEGA-HYDROXY-BETA-DIHYDROMENAQUINONE-9 SULFOTRANSFERASE STF3"/>
    <property type="match status" value="1"/>
</dbReference>
<dbReference type="Gene3D" id="3.40.50.300">
    <property type="entry name" value="P-loop containing nucleotide triphosphate hydrolases"/>
    <property type="match status" value="1"/>
</dbReference>
<dbReference type="RefSeq" id="WP_328987395.1">
    <property type="nucleotide sequence ID" value="NZ_CP121472.1"/>
</dbReference>